<dbReference type="RefSeq" id="XP_040691549.1">
    <property type="nucleotide sequence ID" value="XM_040835132.1"/>
</dbReference>
<evidence type="ECO:0000313" key="2">
    <source>
        <dbReference type="Proteomes" id="UP000184383"/>
    </source>
</evidence>
<dbReference type="AlphaFoldDB" id="A0A1L9RSL6"/>
<dbReference type="VEuPathDB" id="FungiDB:ASPWEDRAFT_39597"/>
<dbReference type="Proteomes" id="UP000184383">
    <property type="component" value="Unassembled WGS sequence"/>
</dbReference>
<dbReference type="GeneID" id="63750980"/>
<organism evidence="1 2">
    <name type="scientific">Aspergillus wentii DTO 134E9</name>
    <dbReference type="NCBI Taxonomy" id="1073089"/>
    <lineage>
        <taxon>Eukaryota</taxon>
        <taxon>Fungi</taxon>
        <taxon>Dikarya</taxon>
        <taxon>Ascomycota</taxon>
        <taxon>Pezizomycotina</taxon>
        <taxon>Eurotiomycetes</taxon>
        <taxon>Eurotiomycetidae</taxon>
        <taxon>Eurotiales</taxon>
        <taxon>Aspergillaceae</taxon>
        <taxon>Aspergillus</taxon>
        <taxon>Aspergillus subgen. Cremei</taxon>
    </lineage>
</organism>
<accession>A0A1L9RSL6</accession>
<dbReference type="STRING" id="1073089.A0A1L9RSL6"/>
<keyword evidence="2" id="KW-1185">Reference proteome</keyword>
<gene>
    <name evidence="1" type="ORF">ASPWEDRAFT_39597</name>
</gene>
<protein>
    <submittedName>
        <fullName evidence="1">Uncharacterized protein</fullName>
    </submittedName>
</protein>
<evidence type="ECO:0000313" key="1">
    <source>
        <dbReference type="EMBL" id="OJJ37873.1"/>
    </source>
</evidence>
<sequence>MIKEWVSEDLQEELFAHTRRLREGKEDDDLKGLKELKVNDRNKDKMYLVRKKEPGRKHWIFT</sequence>
<name>A0A1L9RSL6_ASPWE</name>
<reference evidence="2" key="1">
    <citation type="journal article" date="2017" name="Genome Biol.">
        <title>Comparative genomics reveals high biological diversity and specific adaptations in the industrially and medically important fungal genus Aspergillus.</title>
        <authorList>
            <person name="de Vries R.P."/>
            <person name="Riley R."/>
            <person name="Wiebenga A."/>
            <person name="Aguilar-Osorio G."/>
            <person name="Amillis S."/>
            <person name="Uchima C.A."/>
            <person name="Anderluh G."/>
            <person name="Asadollahi M."/>
            <person name="Askin M."/>
            <person name="Barry K."/>
            <person name="Battaglia E."/>
            <person name="Bayram O."/>
            <person name="Benocci T."/>
            <person name="Braus-Stromeyer S.A."/>
            <person name="Caldana C."/>
            <person name="Canovas D."/>
            <person name="Cerqueira G.C."/>
            <person name="Chen F."/>
            <person name="Chen W."/>
            <person name="Choi C."/>
            <person name="Clum A."/>
            <person name="Dos Santos R.A."/>
            <person name="Damasio A.R."/>
            <person name="Diallinas G."/>
            <person name="Emri T."/>
            <person name="Fekete E."/>
            <person name="Flipphi M."/>
            <person name="Freyberg S."/>
            <person name="Gallo A."/>
            <person name="Gournas C."/>
            <person name="Habgood R."/>
            <person name="Hainaut M."/>
            <person name="Harispe M.L."/>
            <person name="Henrissat B."/>
            <person name="Hilden K.S."/>
            <person name="Hope R."/>
            <person name="Hossain A."/>
            <person name="Karabika E."/>
            <person name="Karaffa L."/>
            <person name="Karanyi Z."/>
            <person name="Krasevec N."/>
            <person name="Kuo A."/>
            <person name="Kusch H."/>
            <person name="LaButti K."/>
            <person name="Lagendijk E.L."/>
            <person name="Lapidus A."/>
            <person name="Levasseur A."/>
            <person name="Lindquist E."/>
            <person name="Lipzen A."/>
            <person name="Logrieco A.F."/>
            <person name="MacCabe A."/>
            <person name="Maekelae M.R."/>
            <person name="Malavazi I."/>
            <person name="Melin P."/>
            <person name="Meyer V."/>
            <person name="Mielnichuk N."/>
            <person name="Miskei M."/>
            <person name="Molnar A.P."/>
            <person name="Mule G."/>
            <person name="Ngan C.Y."/>
            <person name="Orejas M."/>
            <person name="Orosz E."/>
            <person name="Ouedraogo J.P."/>
            <person name="Overkamp K.M."/>
            <person name="Park H.-S."/>
            <person name="Perrone G."/>
            <person name="Piumi F."/>
            <person name="Punt P.J."/>
            <person name="Ram A.F."/>
            <person name="Ramon A."/>
            <person name="Rauscher S."/>
            <person name="Record E."/>
            <person name="Riano-Pachon D.M."/>
            <person name="Robert V."/>
            <person name="Roehrig J."/>
            <person name="Ruller R."/>
            <person name="Salamov A."/>
            <person name="Salih N.S."/>
            <person name="Samson R.A."/>
            <person name="Sandor E."/>
            <person name="Sanguinetti M."/>
            <person name="Schuetze T."/>
            <person name="Sepcic K."/>
            <person name="Shelest E."/>
            <person name="Sherlock G."/>
            <person name="Sophianopoulou V."/>
            <person name="Squina F.M."/>
            <person name="Sun H."/>
            <person name="Susca A."/>
            <person name="Todd R.B."/>
            <person name="Tsang A."/>
            <person name="Unkles S.E."/>
            <person name="van de Wiele N."/>
            <person name="van Rossen-Uffink D."/>
            <person name="Oliveira J.V."/>
            <person name="Vesth T.C."/>
            <person name="Visser J."/>
            <person name="Yu J.-H."/>
            <person name="Zhou M."/>
            <person name="Andersen M.R."/>
            <person name="Archer D.B."/>
            <person name="Baker S.E."/>
            <person name="Benoit I."/>
            <person name="Brakhage A.A."/>
            <person name="Braus G.H."/>
            <person name="Fischer R."/>
            <person name="Frisvad J.C."/>
            <person name="Goldman G.H."/>
            <person name="Houbraken J."/>
            <person name="Oakley B."/>
            <person name="Pocsi I."/>
            <person name="Scazzocchio C."/>
            <person name="Seiboth B."/>
            <person name="vanKuyk P.A."/>
            <person name="Wortman J."/>
            <person name="Dyer P.S."/>
            <person name="Grigoriev I.V."/>
        </authorList>
    </citation>
    <scope>NUCLEOTIDE SEQUENCE [LARGE SCALE GENOMIC DNA]</scope>
    <source>
        <strain evidence="2">DTO 134E9</strain>
    </source>
</reference>
<proteinExistence type="predicted"/>
<dbReference type="OrthoDB" id="6133115at2759"/>
<dbReference type="EMBL" id="KV878211">
    <property type="protein sequence ID" value="OJJ37873.1"/>
    <property type="molecule type" value="Genomic_DNA"/>
</dbReference>